<evidence type="ECO:0000256" key="3">
    <source>
        <dbReference type="SAM" id="MobiDB-lite"/>
    </source>
</evidence>
<dbReference type="EMBL" id="JANBUW010000047">
    <property type="protein sequence ID" value="KAJ2850032.1"/>
    <property type="molecule type" value="Genomic_DNA"/>
</dbReference>
<proteinExistence type="inferred from homology"/>
<comment type="similarity">
    <text evidence="1">Belongs to the ATP-dependent AMP-binding enzyme family.</text>
</comment>
<feature type="compositionally biased region" description="Polar residues" evidence="3">
    <location>
        <begin position="281"/>
        <end position="291"/>
    </location>
</feature>
<evidence type="ECO:0000259" key="4">
    <source>
        <dbReference type="Pfam" id="PF00501"/>
    </source>
</evidence>
<reference evidence="5" key="1">
    <citation type="submission" date="2022-07" db="EMBL/GenBank/DDBJ databases">
        <title>Phylogenomic reconstructions and comparative analyses of Kickxellomycotina fungi.</title>
        <authorList>
            <person name="Reynolds N.K."/>
            <person name="Stajich J.E."/>
            <person name="Barry K."/>
            <person name="Grigoriev I.V."/>
            <person name="Crous P."/>
            <person name="Smith M.E."/>
        </authorList>
    </citation>
    <scope>NUCLEOTIDE SEQUENCE</scope>
    <source>
        <strain evidence="5">NRRL 1566</strain>
    </source>
</reference>
<evidence type="ECO:0000313" key="6">
    <source>
        <dbReference type="Proteomes" id="UP001139887"/>
    </source>
</evidence>
<dbReference type="InterPro" id="IPR000873">
    <property type="entry name" value="AMP-dep_synth/lig_dom"/>
</dbReference>
<protein>
    <recommendedName>
        <fullName evidence="4">AMP-dependent synthetase/ligase domain-containing protein</fullName>
    </recommendedName>
</protein>
<dbReference type="Gene3D" id="3.40.50.12780">
    <property type="entry name" value="N-terminal domain of ligase-like"/>
    <property type="match status" value="1"/>
</dbReference>
<evidence type="ECO:0000313" key="5">
    <source>
        <dbReference type="EMBL" id="KAJ2850032.1"/>
    </source>
</evidence>
<keyword evidence="6" id="KW-1185">Reference proteome</keyword>
<evidence type="ECO:0000256" key="2">
    <source>
        <dbReference type="ARBA" id="ARBA00022598"/>
    </source>
</evidence>
<dbReference type="Pfam" id="PF00501">
    <property type="entry name" value="AMP-binding"/>
    <property type="match status" value="1"/>
</dbReference>
<dbReference type="GO" id="GO:0016405">
    <property type="term" value="F:CoA-ligase activity"/>
    <property type="evidence" value="ECO:0007669"/>
    <property type="project" value="TreeGrafter"/>
</dbReference>
<comment type="caution">
    <text evidence="5">The sequence shown here is derived from an EMBL/GenBank/DDBJ whole genome shotgun (WGS) entry which is preliminary data.</text>
</comment>
<accession>A0A9W8LYD4</accession>
<dbReference type="AlphaFoldDB" id="A0A9W8LYD4"/>
<feature type="domain" description="AMP-dependent synthetase/ligase" evidence="4">
    <location>
        <begin position="61"/>
        <end position="177"/>
    </location>
</feature>
<gene>
    <name evidence="5" type="ORF">IWW36_002217</name>
</gene>
<dbReference type="PANTHER" id="PTHR24096">
    <property type="entry name" value="LONG-CHAIN-FATTY-ACID--COA LIGASE"/>
    <property type="match status" value="1"/>
</dbReference>
<dbReference type="InterPro" id="IPR042099">
    <property type="entry name" value="ANL_N_sf"/>
</dbReference>
<name>A0A9W8LYD4_9FUNG</name>
<keyword evidence="2" id="KW-0436">Ligase</keyword>
<organism evidence="5 6">
    <name type="scientific">Coemansia brasiliensis</name>
    <dbReference type="NCBI Taxonomy" id="2650707"/>
    <lineage>
        <taxon>Eukaryota</taxon>
        <taxon>Fungi</taxon>
        <taxon>Fungi incertae sedis</taxon>
        <taxon>Zoopagomycota</taxon>
        <taxon>Kickxellomycotina</taxon>
        <taxon>Kickxellomycetes</taxon>
        <taxon>Kickxellales</taxon>
        <taxon>Kickxellaceae</taxon>
        <taxon>Coemansia</taxon>
    </lineage>
</organism>
<feature type="region of interest" description="Disordered" evidence="3">
    <location>
        <begin position="1"/>
        <end position="27"/>
    </location>
</feature>
<sequence length="454" mass="50737">MAPGRPSPISHFTNGHTANGRHQRRRRLDRQQPAEIYGLPEYLYNAYTHLAYTGAYGRELPLLIDAGNGEEITYRSFQQCAAVLSRNLELQCSLEAYDTVAILALSNIDIPIVTVAAWNVRANVVVLPPEASIDELQAMLVQHMPRVIFVSTVLLDQAQQLLSGLSNSRRVQIVLFDIGSNANSYQSPINNMPPLLAIHQLYISNLDEVPSERQPLSFNEAQELTAVIYFNHQIGEDGTILVDANSMSHYSVISFYNSSLRRSPSLPSTGSASRPARSEPNRPQTPISPTSRLNIAESSLDHTPDIAFTVLRMHRAYRLHRVLFDMFCRGARYIVAHSFDPAQFVNLVDQYALLYAELTFAEIAQFVGFMQTHMMHRLSSESEADSQVSVSQATVSSLLDPELSDMLATLRIIYTESDRAELELGAEVSRLLPNAIIVRTRFGSYVESPVRSRT</sequence>
<dbReference type="SUPFAM" id="SSF56801">
    <property type="entry name" value="Acetyl-CoA synthetase-like"/>
    <property type="match status" value="1"/>
</dbReference>
<feature type="region of interest" description="Disordered" evidence="3">
    <location>
        <begin position="261"/>
        <end position="291"/>
    </location>
</feature>
<dbReference type="PANTHER" id="PTHR24096:SF149">
    <property type="entry name" value="AMP-BINDING DOMAIN-CONTAINING PROTEIN-RELATED"/>
    <property type="match status" value="1"/>
</dbReference>
<dbReference type="Proteomes" id="UP001139887">
    <property type="component" value="Unassembled WGS sequence"/>
</dbReference>
<evidence type="ECO:0000256" key="1">
    <source>
        <dbReference type="ARBA" id="ARBA00006432"/>
    </source>
</evidence>
<dbReference type="OrthoDB" id="1935670at2759"/>